<comment type="caution">
    <text evidence="2">The sequence shown here is derived from an EMBL/GenBank/DDBJ whole genome shotgun (WGS) entry which is preliminary data.</text>
</comment>
<evidence type="ECO:0000313" key="2">
    <source>
        <dbReference type="EMBL" id="OPH61681.1"/>
    </source>
</evidence>
<feature type="region of interest" description="Disordered" evidence="1">
    <location>
        <begin position="41"/>
        <end position="60"/>
    </location>
</feature>
<dbReference type="EMBL" id="MBTG01000001">
    <property type="protein sequence ID" value="OPH61681.1"/>
    <property type="molecule type" value="Genomic_DNA"/>
</dbReference>
<dbReference type="Proteomes" id="UP000190626">
    <property type="component" value="Unassembled WGS sequence"/>
</dbReference>
<gene>
    <name evidence="2" type="ORF">BC351_00105</name>
</gene>
<evidence type="ECO:0000313" key="3">
    <source>
        <dbReference type="Proteomes" id="UP000190626"/>
    </source>
</evidence>
<evidence type="ECO:0000256" key="1">
    <source>
        <dbReference type="SAM" id="MobiDB-lite"/>
    </source>
</evidence>
<name>A0A1V4HRX7_9BACL</name>
<proteinExistence type="predicted"/>
<organism evidence="2 3">
    <name type="scientific">Paenibacillus ferrarius</name>
    <dbReference type="NCBI Taxonomy" id="1469647"/>
    <lineage>
        <taxon>Bacteria</taxon>
        <taxon>Bacillati</taxon>
        <taxon>Bacillota</taxon>
        <taxon>Bacilli</taxon>
        <taxon>Bacillales</taxon>
        <taxon>Paenibacillaceae</taxon>
        <taxon>Paenibacillus</taxon>
    </lineage>
</organism>
<protein>
    <submittedName>
        <fullName evidence="2">Uncharacterized protein</fullName>
    </submittedName>
</protein>
<accession>A0A1V4HRX7</accession>
<keyword evidence="3" id="KW-1185">Reference proteome</keyword>
<dbReference type="STRING" id="1469647.BC351_00105"/>
<reference evidence="3" key="1">
    <citation type="submission" date="2016-07" db="EMBL/GenBank/DDBJ databases">
        <authorList>
            <person name="Florea S."/>
            <person name="Webb J.S."/>
            <person name="Jaromczyk J."/>
            <person name="Schardl C.L."/>
        </authorList>
    </citation>
    <scope>NUCLEOTIDE SEQUENCE [LARGE SCALE GENOMIC DNA]</scope>
    <source>
        <strain evidence="3">CY1</strain>
    </source>
</reference>
<feature type="compositionally biased region" description="Basic and acidic residues" evidence="1">
    <location>
        <begin position="41"/>
        <end position="50"/>
    </location>
</feature>
<dbReference type="AlphaFoldDB" id="A0A1V4HRX7"/>
<sequence length="60" mass="6801">MTKLNKIVIPYFDGTKADYKKTLEQLNAPLKKSRKTIMDILLDKEKENSRSDSNGGKDGN</sequence>
<dbReference type="RefSeq" id="WP_079408676.1">
    <property type="nucleotide sequence ID" value="NZ_MBTG01000001.1"/>
</dbReference>